<evidence type="ECO:0000256" key="2">
    <source>
        <dbReference type="ARBA" id="ARBA00022643"/>
    </source>
</evidence>
<evidence type="ECO:0000256" key="1">
    <source>
        <dbReference type="ARBA" id="ARBA00022630"/>
    </source>
</evidence>
<keyword evidence="4" id="KW-0503">Monooxygenase</keyword>
<keyword evidence="2" id="KW-0288">FMN</keyword>
<evidence type="ECO:0000313" key="5">
    <source>
        <dbReference type="Proteomes" id="UP000264002"/>
    </source>
</evidence>
<dbReference type="Proteomes" id="UP000264002">
    <property type="component" value="Unassembled WGS sequence"/>
</dbReference>
<reference evidence="5" key="1">
    <citation type="submission" date="2018-08" db="EMBL/GenBank/DDBJ databases">
        <authorList>
            <person name="Grouzdev D.S."/>
            <person name="Krutkina M.S."/>
        </authorList>
    </citation>
    <scope>NUCLEOTIDE SEQUENCE [LARGE SCALE GENOMIC DNA]</scope>
    <source>
        <strain evidence="5">4-11</strain>
    </source>
</reference>
<name>A0A372MFF8_9SPIR</name>
<dbReference type="Gene3D" id="3.20.20.70">
    <property type="entry name" value="Aldolase class I"/>
    <property type="match status" value="1"/>
</dbReference>
<dbReference type="PANTHER" id="PTHR32332">
    <property type="entry name" value="2-NITROPROPANE DIOXYGENASE"/>
    <property type="match status" value="1"/>
</dbReference>
<dbReference type="EMBL" id="QUWK01000009">
    <property type="protein sequence ID" value="RFU94511.1"/>
    <property type="molecule type" value="Genomic_DNA"/>
</dbReference>
<sequence length="437" mass="47431">MTWPELRIGDLVARTPIVQGGMGVGISLSSLASAVANVGGIGVIAANGIGLLEKDYYKDGRAANLRAFRNEIRKARSMSDGIIGVNIMVAVNDFHQLLDVAIEEKVDIVFLGAGLPIKNIPVEALRKANVKLAPIVSSARAAQMIFRMWEKLYGDTPDAVVVEGPKAGGHLGFTAEQLDDPEYQLETIVPLVVEALKPFEESKGVAIPVIAGGGVYTGKDIYKVLSLGASAVQMATRFVATDECDADIRFKEAYVSCTKEQIGLIKSPVGMPGRAIRNQFILNSEAGNNPSFRCAWKCLATCKAEQAHYCISIALNNARRGLLNSGYVFAGSNAYRVKRIVPVATLVDELHRGYQLNVQVKLKELLDTVKVLLDAYGKKEALLLELTDRYEQAIEALPSQKAVVTALKKQYSKLVSQEEVLRLTVKEKLVLSSHLAH</sequence>
<keyword evidence="3" id="KW-0560">Oxidoreductase</keyword>
<dbReference type="InterPro" id="IPR004136">
    <property type="entry name" value="NMO"/>
</dbReference>
<dbReference type="Pfam" id="PF03060">
    <property type="entry name" value="NMO"/>
    <property type="match status" value="1"/>
</dbReference>
<dbReference type="InterPro" id="IPR013785">
    <property type="entry name" value="Aldolase_TIM"/>
</dbReference>
<proteinExistence type="predicted"/>
<dbReference type="AlphaFoldDB" id="A0A372MFF8"/>
<dbReference type="SUPFAM" id="SSF51412">
    <property type="entry name" value="Inosine monophosphate dehydrogenase (IMPDH)"/>
    <property type="match status" value="1"/>
</dbReference>
<keyword evidence="5" id="KW-1185">Reference proteome</keyword>
<keyword evidence="1" id="KW-0285">Flavoprotein</keyword>
<reference evidence="4 5" key="2">
    <citation type="submission" date="2018-09" db="EMBL/GenBank/DDBJ databases">
        <title>Genome of Sphaerochaeta halotolerans strain 4-11.</title>
        <authorList>
            <person name="Nazina T.N."/>
            <person name="Sokolova D.S."/>
        </authorList>
    </citation>
    <scope>NUCLEOTIDE SEQUENCE [LARGE SCALE GENOMIC DNA]</scope>
    <source>
        <strain evidence="4 5">4-11</strain>
    </source>
</reference>
<protein>
    <submittedName>
        <fullName evidence="4">Nitronate monooxygenase</fullName>
    </submittedName>
</protein>
<accession>A0A372MFF8</accession>
<gene>
    <name evidence="4" type="ORF">DYP60_09300</name>
</gene>
<organism evidence="4 5">
    <name type="scientific">Sphaerochaeta halotolerans</name>
    <dbReference type="NCBI Taxonomy" id="2293840"/>
    <lineage>
        <taxon>Bacteria</taxon>
        <taxon>Pseudomonadati</taxon>
        <taxon>Spirochaetota</taxon>
        <taxon>Spirochaetia</taxon>
        <taxon>Spirochaetales</taxon>
        <taxon>Sphaerochaetaceae</taxon>
        <taxon>Sphaerochaeta</taxon>
    </lineage>
</organism>
<dbReference type="GO" id="GO:0018580">
    <property type="term" value="F:nitronate monooxygenase activity"/>
    <property type="evidence" value="ECO:0007669"/>
    <property type="project" value="InterPro"/>
</dbReference>
<evidence type="ECO:0000313" key="4">
    <source>
        <dbReference type="EMBL" id="RFU94511.1"/>
    </source>
</evidence>
<comment type="caution">
    <text evidence="4">The sequence shown here is derived from an EMBL/GenBank/DDBJ whole genome shotgun (WGS) entry which is preliminary data.</text>
</comment>
<dbReference type="PANTHER" id="PTHR32332:SF18">
    <property type="entry name" value="2-NITROPROPANE DIOXYGENASE"/>
    <property type="match status" value="1"/>
</dbReference>
<evidence type="ECO:0000256" key="3">
    <source>
        <dbReference type="ARBA" id="ARBA00023002"/>
    </source>
</evidence>
<dbReference type="CDD" id="cd04730">
    <property type="entry name" value="NPD_like"/>
    <property type="match status" value="1"/>
</dbReference>